<evidence type="ECO:0000313" key="2">
    <source>
        <dbReference type="Proteomes" id="UP001232445"/>
    </source>
</evidence>
<protein>
    <recommendedName>
        <fullName evidence="3">Thiamine phosphate synthase</fullName>
    </recommendedName>
</protein>
<dbReference type="InterPro" id="IPR036206">
    <property type="entry name" value="ThiamineP_synth_sf"/>
</dbReference>
<sequence length="231" mass="25752">MNKFQQMIQSKPMSLIVSLPDNDLELARAAIDAGADGIKFHINVNHRASGNHFQGLDHYHDVFVQVRKEFNGLMGIVLGDSLSKINREEFNRAVEWGFDYYSLYGFHLPASLVNAEGMARTFAIAHGYDPVILQGLSKFNLDALEISTVPKEEYGSRLHFEDVLLYSAIVQQVNIPTIVPSQRSLVPEDVRPLREAGVKAIMLGAVVTGDHVETLKKAVSDFRNEVDKLST</sequence>
<evidence type="ECO:0008006" key="3">
    <source>
        <dbReference type="Google" id="ProtNLM"/>
    </source>
</evidence>
<evidence type="ECO:0000313" key="1">
    <source>
        <dbReference type="EMBL" id="MDQ0340557.1"/>
    </source>
</evidence>
<keyword evidence="2" id="KW-1185">Reference proteome</keyword>
<accession>A0ABU0CWN4</accession>
<dbReference type="Proteomes" id="UP001232445">
    <property type="component" value="Unassembled WGS sequence"/>
</dbReference>
<proteinExistence type="predicted"/>
<comment type="caution">
    <text evidence="1">The sequence shown here is derived from an EMBL/GenBank/DDBJ whole genome shotgun (WGS) entry which is preliminary data.</text>
</comment>
<gene>
    <name evidence="1" type="ORF">J2S00_003381</name>
</gene>
<dbReference type="RefSeq" id="WP_307342369.1">
    <property type="nucleotide sequence ID" value="NZ_JAUSUQ010000015.1"/>
</dbReference>
<name>A0ABU0CWN4_9BACI</name>
<dbReference type="SUPFAM" id="SSF51391">
    <property type="entry name" value="Thiamin phosphate synthase"/>
    <property type="match status" value="1"/>
</dbReference>
<dbReference type="CDD" id="cd00945">
    <property type="entry name" value="Aldolase_Class_I"/>
    <property type="match status" value="1"/>
</dbReference>
<dbReference type="EMBL" id="JAUSUQ010000015">
    <property type="protein sequence ID" value="MDQ0340557.1"/>
    <property type="molecule type" value="Genomic_DNA"/>
</dbReference>
<organism evidence="1 2">
    <name type="scientific">Caldalkalibacillus uzonensis</name>
    <dbReference type="NCBI Taxonomy" id="353224"/>
    <lineage>
        <taxon>Bacteria</taxon>
        <taxon>Bacillati</taxon>
        <taxon>Bacillota</taxon>
        <taxon>Bacilli</taxon>
        <taxon>Bacillales</taxon>
        <taxon>Bacillaceae</taxon>
        <taxon>Caldalkalibacillus</taxon>
    </lineage>
</organism>
<reference evidence="1 2" key="1">
    <citation type="submission" date="2023-07" db="EMBL/GenBank/DDBJ databases">
        <title>Genomic Encyclopedia of Type Strains, Phase IV (KMG-IV): sequencing the most valuable type-strain genomes for metagenomic binning, comparative biology and taxonomic classification.</title>
        <authorList>
            <person name="Goeker M."/>
        </authorList>
    </citation>
    <scope>NUCLEOTIDE SEQUENCE [LARGE SCALE GENOMIC DNA]</scope>
    <source>
        <strain evidence="1 2">DSM 17740</strain>
    </source>
</reference>